<dbReference type="InterPro" id="IPR002701">
    <property type="entry name" value="CM_II_prokaryot"/>
</dbReference>
<keyword evidence="5" id="KW-1185">Reference proteome</keyword>
<dbReference type="Pfam" id="PF01817">
    <property type="entry name" value="CM_2"/>
    <property type="match status" value="1"/>
</dbReference>
<dbReference type="STRING" id="1612308.SAMN05444581_11063"/>
<dbReference type="SUPFAM" id="SSF48600">
    <property type="entry name" value="Chorismate mutase II"/>
    <property type="match status" value="1"/>
</dbReference>
<dbReference type="RefSeq" id="WP_091682759.1">
    <property type="nucleotide sequence ID" value="NZ_FOSN01000010.1"/>
</dbReference>
<accession>A0A1I4AF44</accession>
<dbReference type="GO" id="GO:0046417">
    <property type="term" value="P:chorismate metabolic process"/>
    <property type="evidence" value="ECO:0007669"/>
    <property type="project" value="InterPro"/>
</dbReference>
<reference evidence="4 5" key="1">
    <citation type="submission" date="2016-10" db="EMBL/GenBank/DDBJ databases">
        <authorList>
            <person name="de Groot N.N."/>
        </authorList>
    </citation>
    <scope>NUCLEOTIDE SEQUENCE [LARGE SCALE GENOMIC DNA]</scope>
    <source>
        <strain evidence="4 5">NE2</strain>
    </source>
</reference>
<evidence type="ECO:0000256" key="1">
    <source>
        <dbReference type="ARBA" id="ARBA00012404"/>
    </source>
</evidence>
<dbReference type="InterPro" id="IPR036979">
    <property type="entry name" value="CM_dom_sf"/>
</dbReference>
<dbReference type="InterPro" id="IPR036263">
    <property type="entry name" value="Chorismate_II_sf"/>
</dbReference>
<feature type="domain" description="Chorismate mutase" evidence="3">
    <location>
        <begin position="4"/>
        <end position="95"/>
    </location>
</feature>
<evidence type="ECO:0000256" key="2">
    <source>
        <dbReference type="SAM" id="MobiDB-lite"/>
    </source>
</evidence>
<dbReference type="AlphaFoldDB" id="A0A1I4AF44"/>
<dbReference type="EC" id="5.4.99.5" evidence="1"/>
<gene>
    <name evidence="4" type="ORF">SAMN05444581_11063</name>
</gene>
<dbReference type="SMART" id="SM00830">
    <property type="entry name" value="CM_2"/>
    <property type="match status" value="1"/>
</dbReference>
<dbReference type="PROSITE" id="PS51168">
    <property type="entry name" value="CHORISMATE_MUT_2"/>
    <property type="match status" value="1"/>
</dbReference>
<proteinExistence type="predicted"/>
<evidence type="ECO:0000313" key="5">
    <source>
        <dbReference type="Proteomes" id="UP000198755"/>
    </source>
</evidence>
<dbReference type="NCBIfam" id="NF004698">
    <property type="entry name" value="PRK06034.1-4"/>
    <property type="match status" value="1"/>
</dbReference>
<dbReference type="Proteomes" id="UP000198755">
    <property type="component" value="Unassembled WGS sequence"/>
</dbReference>
<dbReference type="OrthoDB" id="7268348at2"/>
<feature type="region of interest" description="Disordered" evidence="2">
    <location>
        <begin position="274"/>
        <end position="309"/>
    </location>
</feature>
<name>A0A1I4AF44_9HYPH</name>
<protein>
    <recommendedName>
        <fullName evidence="1">chorismate mutase</fullName>
        <ecNumber evidence="1">5.4.99.5</ecNumber>
    </recommendedName>
</protein>
<dbReference type="EMBL" id="FOSN01000010">
    <property type="protein sequence ID" value="SFK55038.1"/>
    <property type="molecule type" value="Genomic_DNA"/>
</dbReference>
<dbReference type="Gene3D" id="1.20.59.10">
    <property type="entry name" value="Chorismate mutase"/>
    <property type="match status" value="1"/>
</dbReference>
<evidence type="ECO:0000313" key="4">
    <source>
        <dbReference type="EMBL" id="SFK55038.1"/>
    </source>
</evidence>
<evidence type="ECO:0000259" key="3">
    <source>
        <dbReference type="PROSITE" id="PS51168"/>
    </source>
</evidence>
<feature type="compositionally biased region" description="Basic and acidic residues" evidence="2">
    <location>
        <begin position="274"/>
        <end position="303"/>
    </location>
</feature>
<organism evidence="4 5">
    <name type="scientific">Methylocapsa palsarum</name>
    <dbReference type="NCBI Taxonomy" id="1612308"/>
    <lineage>
        <taxon>Bacteria</taxon>
        <taxon>Pseudomonadati</taxon>
        <taxon>Pseudomonadota</taxon>
        <taxon>Alphaproteobacteria</taxon>
        <taxon>Hyphomicrobiales</taxon>
        <taxon>Beijerinckiaceae</taxon>
        <taxon>Methylocapsa</taxon>
    </lineage>
</organism>
<dbReference type="GO" id="GO:0004106">
    <property type="term" value="F:chorismate mutase activity"/>
    <property type="evidence" value="ECO:0007669"/>
    <property type="project" value="UniProtKB-EC"/>
</dbReference>
<sequence length="309" mass="33621">MESPSVSEALANLRLEIDRIDSGLHQLLIKRGEIIDRLIEAKARQGGGCAFRPEREADMMRRLVARHQGLLPLDTVESIWRIIISTFTFVQSPYSVNADISGGDAPMRDCCRFHFGFTVPYAPRRDAGAVIRAVAESNGDLGLVRVTSGSGPWWRALTAQQAPKIIARLPFVERPDHPAGLPLFVIAQPLADAAAREVVIHALTLERQIDHPRARLTGLGAEMLDSYTDGSQIFILAAAPREADLEGLREGLKLAGAGETEVAEIGGHAARFDLARSGDAPENRPFEAPERETMAARAARADAQRQAAQ</sequence>